<accession>A0ABW3F9Y0</accession>
<keyword evidence="3" id="KW-1185">Reference proteome</keyword>
<sequence length="216" mass="23035">MPELPKLSALDLAALLASRICHDIISPVGALANGLEVLGEDQGEEMQEFAMELIQKSAKSASAKLKFSRLAFGASGSAGAFIDTGEAQEVVALYMEGEKSDMEWQGMRSLVPKNRVKLLLNLVLLALGAVPRGGVLHISIHGEGETATFDIRCVGPRARVPSEFVSMLNGVVEDEEEEISAHGVQPYYTILLAQECGLSLTATADGEDIVLKAAQR</sequence>
<reference evidence="3" key="1">
    <citation type="journal article" date="2019" name="Int. J. Syst. Evol. Microbiol.">
        <title>The Global Catalogue of Microorganisms (GCM) 10K type strain sequencing project: providing services to taxonomists for standard genome sequencing and annotation.</title>
        <authorList>
            <consortium name="The Broad Institute Genomics Platform"/>
            <consortium name="The Broad Institute Genome Sequencing Center for Infectious Disease"/>
            <person name="Wu L."/>
            <person name="Ma J."/>
        </authorList>
    </citation>
    <scope>NUCLEOTIDE SEQUENCE [LARGE SCALE GENOMIC DNA]</scope>
    <source>
        <strain evidence="3">CCUG 60023</strain>
    </source>
</reference>
<dbReference type="Pfam" id="PF10090">
    <property type="entry name" value="HPTransfase"/>
    <property type="match status" value="1"/>
</dbReference>
<organism evidence="2 3">
    <name type="scientific">Pseudahrensia aquimaris</name>
    <dbReference type="NCBI Taxonomy" id="744461"/>
    <lineage>
        <taxon>Bacteria</taxon>
        <taxon>Pseudomonadati</taxon>
        <taxon>Pseudomonadota</taxon>
        <taxon>Alphaproteobacteria</taxon>
        <taxon>Hyphomicrobiales</taxon>
        <taxon>Ahrensiaceae</taxon>
        <taxon>Pseudahrensia</taxon>
    </lineage>
</organism>
<evidence type="ECO:0000313" key="2">
    <source>
        <dbReference type="EMBL" id="MFD0915276.1"/>
    </source>
</evidence>
<evidence type="ECO:0000259" key="1">
    <source>
        <dbReference type="Pfam" id="PF10090"/>
    </source>
</evidence>
<comment type="caution">
    <text evidence="2">The sequence shown here is derived from an EMBL/GenBank/DDBJ whole genome shotgun (WGS) entry which is preliminary data.</text>
</comment>
<name>A0ABW3F9Y0_9HYPH</name>
<feature type="domain" description="Histidine phosphotransferase ChpT C-terminal" evidence="1">
    <location>
        <begin position="84"/>
        <end position="207"/>
    </location>
</feature>
<proteinExistence type="predicted"/>
<gene>
    <name evidence="2" type="primary">chpT</name>
    <name evidence="2" type="ORF">ACFQ14_02540</name>
</gene>
<evidence type="ECO:0000313" key="3">
    <source>
        <dbReference type="Proteomes" id="UP001597101"/>
    </source>
</evidence>
<dbReference type="GO" id="GO:0016740">
    <property type="term" value="F:transferase activity"/>
    <property type="evidence" value="ECO:0007669"/>
    <property type="project" value="UniProtKB-KW"/>
</dbReference>
<dbReference type="NCBIfam" id="NF046018">
    <property type="entry name" value="HisPtaseChptBrucRhz"/>
    <property type="match status" value="1"/>
</dbReference>
<dbReference type="Gene3D" id="3.30.565.10">
    <property type="entry name" value="Histidine kinase-like ATPase, C-terminal domain"/>
    <property type="match status" value="1"/>
</dbReference>
<dbReference type="Proteomes" id="UP001597101">
    <property type="component" value="Unassembled WGS sequence"/>
</dbReference>
<dbReference type="EMBL" id="JBHTJV010000002">
    <property type="protein sequence ID" value="MFD0915276.1"/>
    <property type="molecule type" value="Genomic_DNA"/>
</dbReference>
<dbReference type="Gene3D" id="1.10.287.130">
    <property type="match status" value="1"/>
</dbReference>
<protein>
    <submittedName>
        <fullName evidence="2">Histidine phosphotransferase ChpT</fullName>
        <ecNumber evidence="2">2.7.99.-</ecNumber>
    </submittedName>
</protein>
<dbReference type="InterPro" id="IPR018762">
    <property type="entry name" value="ChpT_C"/>
</dbReference>
<dbReference type="EC" id="2.7.99.-" evidence="2"/>
<keyword evidence="2" id="KW-0808">Transferase</keyword>
<dbReference type="InterPro" id="IPR036890">
    <property type="entry name" value="HATPase_C_sf"/>
</dbReference>
<dbReference type="RefSeq" id="WP_377211126.1">
    <property type="nucleotide sequence ID" value="NZ_JBHTJV010000002.1"/>
</dbReference>